<feature type="binding site" evidence="9">
    <location>
        <position position="91"/>
    </location>
    <ligand>
        <name>L-glutamine</name>
        <dbReference type="ChEBI" id="CHEBI:58359"/>
    </ligand>
</feature>
<evidence type="ECO:0000256" key="5">
    <source>
        <dbReference type="ARBA" id="ARBA00022840"/>
    </source>
</evidence>
<feature type="domain" description="tRNA synthetases class I (E and Q) anti-codon binding" evidence="13">
    <location>
        <begin position="492"/>
        <end position="563"/>
    </location>
</feature>
<dbReference type="InterPro" id="IPR014729">
    <property type="entry name" value="Rossmann-like_a/b/a_fold"/>
</dbReference>
<dbReference type="Pfam" id="PF03950">
    <property type="entry name" value="tRNA-synt_1c_C"/>
    <property type="match status" value="1"/>
</dbReference>
<feature type="binding site" evidence="9">
    <location>
        <position position="240"/>
    </location>
    <ligand>
        <name>L-glutamine</name>
        <dbReference type="ChEBI" id="CHEBI:58359"/>
    </ligand>
</feature>
<dbReference type="SUPFAM" id="SSF52374">
    <property type="entry name" value="Nucleotidylyl transferase"/>
    <property type="match status" value="1"/>
</dbReference>
<evidence type="ECO:0000313" key="15">
    <source>
        <dbReference type="Proteomes" id="UP000194161"/>
    </source>
</evidence>
<dbReference type="STRING" id="463040.CAL15_19085"/>
<dbReference type="KEGG" id="bgm:CAL15_19085"/>
<gene>
    <name evidence="9" type="primary">glnS</name>
    <name evidence="14" type="ORF">CAL15_19085</name>
</gene>
<dbReference type="GO" id="GO:0005829">
    <property type="term" value="C:cytosol"/>
    <property type="evidence" value="ECO:0007669"/>
    <property type="project" value="TreeGrafter"/>
</dbReference>
<dbReference type="HAMAP" id="MF_00126">
    <property type="entry name" value="Gln_tRNA_synth"/>
    <property type="match status" value="1"/>
</dbReference>
<dbReference type="Proteomes" id="UP000194161">
    <property type="component" value="Chromosome"/>
</dbReference>
<dbReference type="PANTHER" id="PTHR43097:SF5">
    <property type="entry name" value="GLUTAMATE--TRNA LIGASE"/>
    <property type="match status" value="1"/>
</dbReference>
<feature type="short sequence motif" description="'HIGH' region" evidence="9">
    <location>
        <begin position="58"/>
        <end position="68"/>
    </location>
</feature>
<dbReference type="NCBIfam" id="NF011291">
    <property type="entry name" value="PRK14703.1"/>
    <property type="match status" value="1"/>
</dbReference>
<dbReference type="InterPro" id="IPR000924">
    <property type="entry name" value="Glu/Gln-tRNA-synth"/>
</dbReference>
<evidence type="ECO:0000259" key="12">
    <source>
        <dbReference type="Pfam" id="PF03950"/>
    </source>
</evidence>
<evidence type="ECO:0000256" key="9">
    <source>
        <dbReference type="HAMAP-Rule" id="MF_00126"/>
    </source>
</evidence>
<dbReference type="FunFam" id="3.90.800.10:FF:000001">
    <property type="entry name" value="Glutamine--tRNA ligase"/>
    <property type="match status" value="1"/>
</dbReference>
<feature type="binding site" evidence="9">
    <location>
        <begin position="65"/>
        <end position="71"/>
    </location>
    <ligand>
        <name>ATP</name>
        <dbReference type="ChEBI" id="CHEBI:30616"/>
    </ligand>
</feature>
<dbReference type="FunFam" id="3.40.50.620:FF:000037">
    <property type="entry name" value="Glutamine--tRNA ligase cytoplasmic"/>
    <property type="match status" value="1"/>
</dbReference>
<dbReference type="InterPro" id="IPR011035">
    <property type="entry name" value="Ribosomal_bL25/Gln-tRNA_synth"/>
</dbReference>
<evidence type="ECO:0000256" key="7">
    <source>
        <dbReference type="ARBA" id="ARBA00023146"/>
    </source>
</evidence>
<dbReference type="Gene3D" id="2.40.240.10">
    <property type="entry name" value="Ribosomal Protein L25, Chain P"/>
    <property type="match status" value="2"/>
</dbReference>
<dbReference type="GO" id="GO:0004819">
    <property type="term" value="F:glutamine-tRNA ligase activity"/>
    <property type="evidence" value="ECO:0007669"/>
    <property type="project" value="UniProtKB-UniRule"/>
</dbReference>
<dbReference type="InterPro" id="IPR004514">
    <property type="entry name" value="Gln-tRNA-synth"/>
</dbReference>
<comment type="subunit">
    <text evidence="9">Monomer.</text>
</comment>
<dbReference type="Gene3D" id="3.90.800.10">
    <property type="entry name" value="Glutamyl-tRNA Synthetase, Domain 3"/>
    <property type="match status" value="1"/>
</dbReference>
<feature type="short sequence motif" description="'KMSKS' region" evidence="9">
    <location>
        <begin position="301"/>
        <end position="305"/>
    </location>
</feature>
<dbReference type="PANTHER" id="PTHR43097">
    <property type="entry name" value="GLUTAMINE-TRNA LIGASE"/>
    <property type="match status" value="1"/>
</dbReference>
<dbReference type="InterPro" id="IPR020059">
    <property type="entry name" value="Glu/Gln-tRNA-synth_Ib_codon-bd"/>
</dbReference>
<dbReference type="EMBL" id="CP021111">
    <property type="protein sequence ID" value="ARP96291.1"/>
    <property type="molecule type" value="Genomic_DNA"/>
</dbReference>
<keyword evidence="15" id="KW-1185">Reference proteome</keyword>
<evidence type="ECO:0000256" key="3">
    <source>
        <dbReference type="ARBA" id="ARBA00022598"/>
    </source>
</evidence>
<evidence type="ECO:0000256" key="1">
    <source>
        <dbReference type="ARBA" id="ARBA00005594"/>
    </source>
</evidence>
<evidence type="ECO:0000256" key="8">
    <source>
        <dbReference type="ARBA" id="ARBA00048270"/>
    </source>
</evidence>
<keyword evidence="5 9" id="KW-0067">ATP-binding</keyword>
<dbReference type="GO" id="GO:0006425">
    <property type="term" value="P:glutaminyl-tRNA aminoacylation"/>
    <property type="evidence" value="ECO:0007669"/>
    <property type="project" value="UniProtKB-UniRule"/>
</dbReference>
<feature type="binding site" evidence="9">
    <location>
        <begin position="59"/>
        <end position="61"/>
    </location>
    <ligand>
        <name>ATP</name>
        <dbReference type="ChEBI" id="CHEBI:30616"/>
    </ligand>
</feature>
<protein>
    <recommendedName>
        <fullName evidence="9">Glutamine--tRNA ligase</fullName>
        <ecNumber evidence="9">6.1.1.18</ecNumber>
    </recommendedName>
    <alternativeName>
        <fullName evidence="9">Glutaminyl-tRNA synthetase</fullName>
        <shortName evidence="9">GlnRS</shortName>
    </alternativeName>
</protein>
<dbReference type="InterPro" id="IPR020056">
    <property type="entry name" value="Rbsml_bL25/Gln-tRNA_synth_N"/>
</dbReference>
<dbReference type="InterPro" id="IPR022861">
    <property type="entry name" value="Gln_tRNA_ligase_bac"/>
</dbReference>
<feature type="domain" description="Glutamyl/glutaminyl-tRNA synthetase class Ib catalytic" evidence="11">
    <location>
        <begin position="52"/>
        <end position="370"/>
    </location>
</feature>
<feature type="binding site" evidence="9">
    <location>
        <position position="259"/>
    </location>
    <ligand>
        <name>ATP</name>
        <dbReference type="ChEBI" id="CHEBI:30616"/>
    </ligand>
</feature>
<dbReference type="OrthoDB" id="9801560at2"/>
<dbReference type="SUPFAM" id="SSF50715">
    <property type="entry name" value="Ribosomal protein L25-like"/>
    <property type="match status" value="1"/>
</dbReference>
<evidence type="ECO:0000256" key="10">
    <source>
        <dbReference type="RuleBase" id="RU363037"/>
    </source>
</evidence>
<accession>A0A1W6ZG60</accession>
<feature type="domain" description="Glutamyl/glutaminyl-tRNA synthetase class Ib anti-codon binding" evidence="12">
    <location>
        <begin position="373"/>
        <end position="472"/>
    </location>
</feature>
<dbReference type="InterPro" id="IPR049437">
    <property type="entry name" value="tRNA-synt_1c_C2"/>
</dbReference>
<dbReference type="Gene3D" id="3.40.50.620">
    <property type="entry name" value="HUPs"/>
    <property type="match status" value="1"/>
</dbReference>
<dbReference type="GO" id="GO:0005524">
    <property type="term" value="F:ATP binding"/>
    <property type="evidence" value="ECO:0007669"/>
    <property type="project" value="UniProtKB-UniRule"/>
</dbReference>
<comment type="similarity">
    <text evidence="1 9 10">Belongs to the class-I aminoacyl-tRNA synthetase family.</text>
</comment>
<keyword evidence="6 9" id="KW-0648">Protein biosynthesis</keyword>
<evidence type="ECO:0000256" key="4">
    <source>
        <dbReference type="ARBA" id="ARBA00022741"/>
    </source>
</evidence>
<dbReference type="GO" id="GO:0006424">
    <property type="term" value="P:glutamyl-tRNA aminoacylation"/>
    <property type="evidence" value="ECO:0007669"/>
    <property type="project" value="UniProtKB-UniRule"/>
</dbReference>
<dbReference type="Pfam" id="PF20974">
    <property type="entry name" value="tRNA-synt_1c_C2"/>
    <property type="match status" value="1"/>
</dbReference>
<proteinExistence type="inferred from homology"/>
<feature type="binding site" evidence="9">
    <location>
        <begin position="294"/>
        <end position="295"/>
    </location>
    <ligand>
        <name>ATP</name>
        <dbReference type="ChEBI" id="CHEBI:30616"/>
    </ligand>
</feature>
<comment type="subcellular location">
    <subcellularLocation>
        <location evidence="9">Cytoplasm</location>
    </subcellularLocation>
</comment>
<keyword evidence="7 9" id="KW-0030">Aminoacyl-tRNA synthetase</keyword>
<dbReference type="InterPro" id="IPR001412">
    <property type="entry name" value="aa-tRNA-synth_I_CS"/>
</dbReference>
<dbReference type="InterPro" id="IPR050132">
    <property type="entry name" value="Gln/Glu-tRNA_Ligase"/>
</dbReference>
<dbReference type="InterPro" id="IPR020061">
    <property type="entry name" value="Glu_tRNA_lig_a-bdl"/>
</dbReference>
<keyword evidence="2 9" id="KW-0963">Cytoplasm</keyword>
<evidence type="ECO:0000313" key="14">
    <source>
        <dbReference type="EMBL" id="ARP96291.1"/>
    </source>
</evidence>
<dbReference type="RefSeq" id="WP_086079941.1">
    <property type="nucleotide sequence ID" value="NZ_CP021111.1"/>
</dbReference>
<reference evidence="14 15" key="1">
    <citation type="submission" date="2017-05" db="EMBL/GenBank/DDBJ databases">
        <title>Complete and WGS of Bordetella genogroups.</title>
        <authorList>
            <person name="Spilker T."/>
            <person name="LiPuma J."/>
        </authorList>
    </citation>
    <scope>NUCLEOTIDE SEQUENCE [LARGE SCALE GENOMIC DNA]</scope>
    <source>
        <strain evidence="14 15">AU7206</strain>
    </source>
</reference>
<keyword evidence="3 9" id="KW-0436">Ligase</keyword>
<dbReference type="AlphaFoldDB" id="A0A1W6ZG60"/>
<evidence type="ECO:0000256" key="2">
    <source>
        <dbReference type="ARBA" id="ARBA00022490"/>
    </source>
</evidence>
<evidence type="ECO:0000259" key="13">
    <source>
        <dbReference type="Pfam" id="PF20974"/>
    </source>
</evidence>
<organism evidence="14 15">
    <name type="scientific">Bordetella genomosp. 13</name>
    <dbReference type="NCBI Taxonomy" id="463040"/>
    <lineage>
        <taxon>Bacteria</taxon>
        <taxon>Pseudomonadati</taxon>
        <taxon>Pseudomonadota</taxon>
        <taxon>Betaproteobacteria</taxon>
        <taxon>Burkholderiales</taxon>
        <taxon>Alcaligenaceae</taxon>
        <taxon>Bordetella</taxon>
    </lineage>
</organism>
<comment type="catalytic activity">
    <reaction evidence="8 9">
        <text>tRNA(Gln) + L-glutamine + ATP = L-glutaminyl-tRNA(Gln) + AMP + diphosphate</text>
        <dbReference type="Rhea" id="RHEA:20121"/>
        <dbReference type="Rhea" id="RHEA-COMP:9662"/>
        <dbReference type="Rhea" id="RHEA-COMP:9681"/>
        <dbReference type="ChEBI" id="CHEBI:30616"/>
        <dbReference type="ChEBI" id="CHEBI:33019"/>
        <dbReference type="ChEBI" id="CHEBI:58359"/>
        <dbReference type="ChEBI" id="CHEBI:78442"/>
        <dbReference type="ChEBI" id="CHEBI:78521"/>
        <dbReference type="ChEBI" id="CHEBI:456215"/>
        <dbReference type="EC" id="6.1.1.18"/>
    </reaction>
</comment>
<dbReference type="PROSITE" id="PS00178">
    <property type="entry name" value="AA_TRNA_LIGASE_I"/>
    <property type="match status" value="1"/>
</dbReference>
<evidence type="ECO:0000256" key="6">
    <source>
        <dbReference type="ARBA" id="ARBA00022917"/>
    </source>
</evidence>
<dbReference type="EC" id="6.1.1.18" evidence="9"/>
<dbReference type="Pfam" id="PF00749">
    <property type="entry name" value="tRNA-synt_1c"/>
    <property type="match status" value="1"/>
</dbReference>
<dbReference type="FunFam" id="1.10.1160.10:FF:000001">
    <property type="entry name" value="Glutamine--tRNA ligase"/>
    <property type="match status" value="1"/>
</dbReference>
<evidence type="ECO:0000259" key="11">
    <source>
        <dbReference type="Pfam" id="PF00749"/>
    </source>
</evidence>
<dbReference type="InterPro" id="IPR020058">
    <property type="entry name" value="Glu/Gln-tRNA-synth_Ib_cat-dom"/>
</dbReference>
<dbReference type="PRINTS" id="PR00987">
    <property type="entry name" value="TRNASYNTHGLU"/>
</dbReference>
<comment type="caution">
    <text evidence="9">Lacks conserved residue(s) required for the propagation of feature annotation.</text>
</comment>
<dbReference type="Gene3D" id="1.10.1160.10">
    <property type="entry name" value="Glutamyl-trna Synthetase, Domain 2"/>
    <property type="match status" value="1"/>
</dbReference>
<name>A0A1W6ZG60_9BORD</name>
<keyword evidence="4 9" id="KW-0547">Nucleotide-binding</keyword>
<sequence>MTTAPTPPAASNFLRNIIEDDLENGRFQGKRWAGRPGPAALQQQGGLDPARIRTRFPPEPNGYLHIGHAKSICVNFGMAREYGGVCHLRFDDTNPEKEEQEYVDAIAEAVQWLGFDWRADGNDNLYFASDYFGYMYEFAEALIEAGHAYVDEQTADQIRLNRGTLTEPGIDSPWRDRPATESLVLLREMRDGKHPDGSLVLRARIDMRSPNINLRDPVMYRVRHATHHRTGNQWCIYPMYSWAHPVEDALEGITHSICTLEFEDQRPFYDWILARLAELGKLAAPLPHQYEFARLNLTYIVTSKRKLLQLVREGHVSGWDDPRMPTLFGLRRRGYTPASIRLFCDRTAVSKSDSRIDYGLLEQAVRDDLDPIAPRAVAVLDPLKLVITNYPEGQSEMCTAPRNPHDPEAGHREFPFSRELWIERDDFREDPPKKYFRLFPGNQVRLKYGYVVRCTGMVKDDSGNVVEVHAEYLPDTRSGTPGADSVKVKGNITWISAAHAVPAQVHLYDRLFADPHPDAGDKDFLTCLNPNSKQTVQAWLEPGTVAEPGATWQFERLGYFTADRVESTADAPVLNRIVTLRDSWAA</sequence>
<dbReference type="NCBIfam" id="TIGR00440">
    <property type="entry name" value="glnS"/>
    <property type="match status" value="1"/>
</dbReference>